<gene>
    <name evidence="1" type="ORF">J2S73_002710</name>
</gene>
<evidence type="ECO:0000313" key="1">
    <source>
        <dbReference type="EMBL" id="MDQ0316253.1"/>
    </source>
</evidence>
<accession>A0AAE3VQD8</accession>
<keyword evidence="2" id="KW-1185">Reference proteome</keyword>
<dbReference type="RefSeq" id="WP_306886082.1">
    <property type="nucleotide sequence ID" value="NZ_JAUSUL010000002.1"/>
</dbReference>
<evidence type="ECO:0008006" key="3">
    <source>
        <dbReference type="Google" id="ProtNLM"/>
    </source>
</evidence>
<sequence length="359" mass="39639">MPEKQDPLASPIEAAVEATPTGVKAIVRSRIVSALDFLGAGKLQRRALSDVEAIAEFEREQEREEVLSQAYTNALAKQVESSPQLVGRMLARRYQKEVRQQENLEAVLFEAIEDLRSRPPTEEQVSAGNDSPDPNFLGRIETHAERASTDELRKKWAAVLAAEIREPGTFSPAALRIVDEIDPDIAREFNMFASNRIRNGVPYCLVENNQQLLADFGAAGLIQSTGFAQTALFLNTKDSTGTSVVVFGCAEGFFGVQLEALRMIKPEDRRSLGLHVDEEGQRDQVSFSVHLFTRPGEAISKLVGDVDLSNTAVFAQMLRDVIGHDQVQTYRLIPGTVELAPADLTPEVRKLDVWPPKDS</sequence>
<protein>
    <recommendedName>
        <fullName evidence="3">DUF2806 domain-containing protein</fullName>
    </recommendedName>
</protein>
<dbReference type="AlphaFoldDB" id="A0AAE3VQD8"/>
<dbReference type="Proteomes" id="UP001229244">
    <property type="component" value="Unassembled WGS sequence"/>
</dbReference>
<dbReference type="EMBL" id="JAUSUL010000002">
    <property type="protein sequence ID" value="MDQ0316253.1"/>
    <property type="molecule type" value="Genomic_DNA"/>
</dbReference>
<dbReference type="Pfam" id="PF10987">
    <property type="entry name" value="DUF2806"/>
    <property type="match status" value="1"/>
</dbReference>
<dbReference type="InterPro" id="IPR021254">
    <property type="entry name" value="DUF2806"/>
</dbReference>
<evidence type="ECO:0000313" key="2">
    <source>
        <dbReference type="Proteomes" id="UP001229244"/>
    </source>
</evidence>
<name>A0AAE3VQD8_9HYPH</name>
<organism evidence="1 2">
    <name type="scientific">Amorphus orientalis</name>
    <dbReference type="NCBI Taxonomy" id="649198"/>
    <lineage>
        <taxon>Bacteria</taxon>
        <taxon>Pseudomonadati</taxon>
        <taxon>Pseudomonadota</taxon>
        <taxon>Alphaproteobacteria</taxon>
        <taxon>Hyphomicrobiales</taxon>
        <taxon>Amorphaceae</taxon>
        <taxon>Amorphus</taxon>
    </lineage>
</organism>
<proteinExistence type="predicted"/>
<comment type="caution">
    <text evidence="1">The sequence shown here is derived from an EMBL/GenBank/DDBJ whole genome shotgun (WGS) entry which is preliminary data.</text>
</comment>
<reference evidence="1" key="1">
    <citation type="submission" date="2023-07" db="EMBL/GenBank/DDBJ databases">
        <title>Genomic Encyclopedia of Type Strains, Phase IV (KMG-IV): sequencing the most valuable type-strain genomes for metagenomic binning, comparative biology and taxonomic classification.</title>
        <authorList>
            <person name="Goeker M."/>
        </authorList>
    </citation>
    <scope>NUCLEOTIDE SEQUENCE</scope>
    <source>
        <strain evidence="1">DSM 21202</strain>
    </source>
</reference>